<dbReference type="InParanoid" id="A0A0C3PAX3"/>
<protein>
    <submittedName>
        <fullName evidence="1">Uncharacterized protein</fullName>
    </submittedName>
</protein>
<dbReference type="HOGENOM" id="CLU_2623012_0_0_1"/>
<gene>
    <name evidence="1" type="ORF">M404DRAFT_995260</name>
</gene>
<keyword evidence="2" id="KW-1185">Reference proteome</keyword>
<organism evidence="1 2">
    <name type="scientific">Pisolithus tinctorius Marx 270</name>
    <dbReference type="NCBI Taxonomy" id="870435"/>
    <lineage>
        <taxon>Eukaryota</taxon>
        <taxon>Fungi</taxon>
        <taxon>Dikarya</taxon>
        <taxon>Basidiomycota</taxon>
        <taxon>Agaricomycotina</taxon>
        <taxon>Agaricomycetes</taxon>
        <taxon>Agaricomycetidae</taxon>
        <taxon>Boletales</taxon>
        <taxon>Sclerodermatineae</taxon>
        <taxon>Pisolithaceae</taxon>
        <taxon>Pisolithus</taxon>
    </lineage>
</organism>
<dbReference type="AlphaFoldDB" id="A0A0C3PAX3"/>
<proteinExistence type="predicted"/>
<dbReference type="Proteomes" id="UP000054217">
    <property type="component" value="Unassembled WGS sequence"/>
</dbReference>
<reference evidence="2" key="2">
    <citation type="submission" date="2015-01" db="EMBL/GenBank/DDBJ databases">
        <title>Evolutionary Origins and Diversification of the Mycorrhizal Mutualists.</title>
        <authorList>
            <consortium name="DOE Joint Genome Institute"/>
            <consortium name="Mycorrhizal Genomics Consortium"/>
            <person name="Kohler A."/>
            <person name="Kuo A."/>
            <person name="Nagy L.G."/>
            <person name="Floudas D."/>
            <person name="Copeland A."/>
            <person name="Barry K.W."/>
            <person name="Cichocki N."/>
            <person name="Veneault-Fourrey C."/>
            <person name="LaButti K."/>
            <person name="Lindquist E.A."/>
            <person name="Lipzen A."/>
            <person name="Lundell T."/>
            <person name="Morin E."/>
            <person name="Murat C."/>
            <person name="Riley R."/>
            <person name="Ohm R."/>
            <person name="Sun H."/>
            <person name="Tunlid A."/>
            <person name="Henrissat B."/>
            <person name="Grigoriev I.V."/>
            <person name="Hibbett D.S."/>
            <person name="Martin F."/>
        </authorList>
    </citation>
    <scope>NUCLEOTIDE SEQUENCE [LARGE SCALE GENOMIC DNA]</scope>
    <source>
        <strain evidence="2">Marx 270</strain>
    </source>
</reference>
<reference evidence="1 2" key="1">
    <citation type="submission" date="2014-04" db="EMBL/GenBank/DDBJ databases">
        <authorList>
            <consortium name="DOE Joint Genome Institute"/>
            <person name="Kuo A."/>
            <person name="Kohler A."/>
            <person name="Costa M.D."/>
            <person name="Nagy L.G."/>
            <person name="Floudas D."/>
            <person name="Copeland A."/>
            <person name="Barry K.W."/>
            <person name="Cichocki N."/>
            <person name="Veneault-Fourrey C."/>
            <person name="LaButti K."/>
            <person name="Lindquist E.A."/>
            <person name="Lipzen A."/>
            <person name="Lundell T."/>
            <person name="Morin E."/>
            <person name="Murat C."/>
            <person name="Sun H."/>
            <person name="Tunlid A."/>
            <person name="Henrissat B."/>
            <person name="Grigoriev I.V."/>
            <person name="Hibbett D.S."/>
            <person name="Martin F."/>
            <person name="Nordberg H.P."/>
            <person name="Cantor M.N."/>
            <person name="Hua S.X."/>
        </authorList>
    </citation>
    <scope>NUCLEOTIDE SEQUENCE [LARGE SCALE GENOMIC DNA]</scope>
    <source>
        <strain evidence="1 2">Marx 270</strain>
    </source>
</reference>
<name>A0A0C3PAX3_PISTI</name>
<sequence length="78" mass="8831">MASRAESSIWELVDACIGVLWSLEDSGLRSDFIDAVPDRTKVVYYVNIGADQSRYRAYVRKICRWTDLFTATCCMKGG</sequence>
<dbReference type="EMBL" id="KN831951">
    <property type="protein sequence ID" value="KIO10795.1"/>
    <property type="molecule type" value="Genomic_DNA"/>
</dbReference>
<accession>A0A0C3PAX3</accession>
<evidence type="ECO:0000313" key="2">
    <source>
        <dbReference type="Proteomes" id="UP000054217"/>
    </source>
</evidence>
<evidence type="ECO:0000313" key="1">
    <source>
        <dbReference type="EMBL" id="KIO10795.1"/>
    </source>
</evidence>